<evidence type="ECO:0000256" key="1">
    <source>
        <dbReference type="SAM" id="MobiDB-lite"/>
    </source>
</evidence>
<dbReference type="Proteomes" id="UP000254150">
    <property type="component" value="Unassembled WGS sequence"/>
</dbReference>
<gene>
    <name evidence="2" type="ORF">NCTC7807_00307</name>
</gene>
<protein>
    <submittedName>
        <fullName evidence="2">Uncharacterized protein</fullName>
    </submittedName>
</protein>
<dbReference type="AlphaFoldDB" id="A0A380MLV5"/>
<proteinExistence type="predicted"/>
<evidence type="ECO:0000313" key="2">
    <source>
        <dbReference type="EMBL" id="SUO93302.1"/>
    </source>
</evidence>
<feature type="compositionally biased region" description="Basic and acidic residues" evidence="1">
    <location>
        <begin position="28"/>
        <end position="50"/>
    </location>
</feature>
<sequence length="115" mass="11947">MTPHLKSLSTPTGPHPAEPAPASAARAAAKDAAEGVRSALRPDPRPVDGRHPVAWLTITAPRGATPTVHSLCACGRDLFAASHRRALALIADHEQHRTTCPFINPAAPSTGRTAA</sequence>
<name>A0A380MLV5_STRGR</name>
<feature type="region of interest" description="Disordered" evidence="1">
    <location>
        <begin position="1"/>
        <end position="50"/>
    </location>
</feature>
<organism evidence="2 3">
    <name type="scientific">Streptomyces griseus</name>
    <dbReference type="NCBI Taxonomy" id="1911"/>
    <lineage>
        <taxon>Bacteria</taxon>
        <taxon>Bacillati</taxon>
        <taxon>Actinomycetota</taxon>
        <taxon>Actinomycetes</taxon>
        <taxon>Kitasatosporales</taxon>
        <taxon>Streptomycetaceae</taxon>
        <taxon>Streptomyces</taxon>
    </lineage>
</organism>
<reference evidence="2 3" key="1">
    <citation type="submission" date="2018-06" db="EMBL/GenBank/DDBJ databases">
        <authorList>
            <consortium name="Pathogen Informatics"/>
            <person name="Doyle S."/>
        </authorList>
    </citation>
    <scope>NUCLEOTIDE SEQUENCE [LARGE SCALE GENOMIC DNA]</scope>
    <source>
        <strain evidence="2 3">NCTC7807</strain>
    </source>
</reference>
<dbReference type="RefSeq" id="WP_115067718.1">
    <property type="nucleotide sequence ID" value="NZ_UHID01000001.1"/>
</dbReference>
<accession>A0A380MLV5</accession>
<evidence type="ECO:0000313" key="3">
    <source>
        <dbReference type="Proteomes" id="UP000254150"/>
    </source>
</evidence>
<dbReference type="EMBL" id="UHID01000001">
    <property type="protein sequence ID" value="SUO93302.1"/>
    <property type="molecule type" value="Genomic_DNA"/>
</dbReference>